<feature type="non-terminal residue" evidence="2">
    <location>
        <position position="185"/>
    </location>
</feature>
<organism evidence="2 3">
    <name type="scientific">Pristionchus entomophagus</name>
    <dbReference type="NCBI Taxonomy" id="358040"/>
    <lineage>
        <taxon>Eukaryota</taxon>
        <taxon>Metazoa</taxon>
        <taxon>Ecdysozoa</taxon>
        <taxon>Nematoda</taxon>
        <taxon>Chromadorea</taxon>
        <taxon>Rhabditida</taxon>
        <taxon>Rhabditina</taxon>
        <taxon>Diplogasteromorpha</taxon>
        <taxon>Diplogasteroidea</taxon>
        <taxon>Neodiplogasteridae</taxon>
        <taxon>Pristionchus</taxon>
    </lineage>
</organism>
<sequence length="185" mass="21506">MPFVPLYLSEHTLLHALFIIYTILIGLTLITCLLFLVILAFNRNTFYFSFNIILMQIICCGFAKVLTRTISYFGFIFPEIYSIELMFDFGVLLFITSMTVNRLLVVSTPRDCFIYSNKFLQCLYALVLWLLLAIIFLAFRTANCVRYIGDDMRLSDTCLNLTFDNELARNTFGGWLGPIFFIRRV</sequence>
<name>A0AAV5TGH5_9BILA</name>
<feature type="transmembrane region" description="Helical" evidence="1">
    <location>
        <begin position="46"/>
        <end position="66"/>
    </location>
</feature>
<dbReference type="Proteomes" id="UP001432027">
    <property type="component" value="Unassembled WGS sequence"/>
</dbReference>
<keyword evidence="1" id="KW-0812">Transmembrane</keyword>
<dbReference type="EMBL" id="BTSX01000004">
    <property type="protein sequence ID" value="GMS93399.1"/>
    <property type="molecule type" value="Genomic_DNA"/>
</dbReference>
<evidence type="ECO:0000256" key="1">
    <source>
        <dbReference type="SAM" id="Phobius"/>
    </source>
</evidence>
<dbReference type="AlphaFoldDB" id="A0AAV5TGH5"/>
<keyword evidence="3" id="KW-1185">Reference proteome</keyword>
<feature type="transmembrane region" description="Helical" evidence="1">
    <location>
        <begin position="12"/>
        <end position="39"/>
    </location>
</feature>
<reference evidence="2" key="1">
    <citation type="submission" date="2023-10" db="EMBL/GenBank/DDBJ databases">
        <title>Genome assembly of Pristionchus species.</title>
        <authorList>
            <person name="Yoshida K."/>
            <person name="Sommer R.J."/>
        </authorList>
    </citation>
    <scope>NUCLEOTIDE SEQUENCE</scope>
    <source>
        <strain evidence="2">RS0144</strain>
    </source>
</reference>
<evidence type="ECO:0000313" key="3">
    <source>
        <dbReference type="Proteomes" id="UP001432027"/>
    </source>
</evidence>
<keyword evidence="1" id="KW-1133">Transmembrane helix</keyword>
<feature type="transmembrane region" description="Helical" evidence="1">
    <location>
        <begin position="86"/>
        <end position="107"/>
    </location>
</feature>
<protein>
    <recommendedName>
        <fullName evidence="4">G protein-coupled receptor</fullName>
    </recommendedName>
</protein>
<keyword evidence="1" id="KW-0472">Membrane</keyword>
<proteinExistence type="predicted"/>
<evidence type="ECO:0008006" key="4">
    <source>
        <dbReference type="Google" id="ProtNLM"/>
    </source>
</evidence>
<accession>A0AAV5TGH5</accession>
<gene>
    <name evidence="2" type="ORF">PENTCL1PPCAC_15574</name>
</gene>
<evidence type="ECO:0000313" key="2">
    <source>
        <dbReference type="EMBL" id="GMS93399.1"/>
    </source>
</evidence>
<feature type="transmembrane region" description="Helical" evidence="1">
    <location>
        <begin position="119"/>
        <end position="139"/>
    </location>
</feature>
<comment type="caution">
    <text evidence="2">The sequence shown here is derived from an EMBL/GenBank/DDBJ whole genome shotgun (WGS) entry which is preliminary data.</text>
</comment>